<dbReference type="PANTHER" id="PTHR33172">
    <property type="entry name" value="OS08G0516900 PROTEIN"/>
    <property type="match status" value="1"/>
</dbReference>
<proteinExistence type="predicted"/>
<reference evidence="4 5" key="1">
    <citation type="journal article" date="2021" name="BMC Genomics">
        <title>Datura genome reveals duplications of psychoactive alkaloid biosynthetic genes and high mutation rate following tissue culture.</title>
        <authorList>
            <person name="Rajewski A."/>
            <person name="Carter-House D."/>
            <person name="Stajich J."/>
            <person name="Litt A."/>
        </authorList>
    </citation>
    <scope>NUCLEOTIDE SEQUENCE [LARGE SCALE GENOMIC DNA]</scope>
    <source>
        <strain evidence="4">AR-01</strain>
    </source>
</reference>
<keyword evidence="2" id="KW-0539">Nucleus</keyword>
<feature type="region of interest" description="Disordered" evidence="3">
    <location>
        <begin position="59"/>
        <end position="93"/>
    </location>
</feature>
<gene>
    <name evidence="4" type="ORF">HAX54_047318</name>
</gene>
<feature type="compositionally biased region" description="Low complexity" evidence="3">
    <location>
        <begin position="60"/>
        <end position="74"/>
    </location>
</feature>
<protein>
    <submittedName>
        <fullName evidence="4">Uncharacterized protein</fullName>
    </submittedName>
</protein>
<dbReference type="EMBL" id="JACEIK010000762">
    <property type="protein sequence ID" value="MCD7461876.1"/>
    <property type="molecule type" value="Genomic_DNA"/>
</dbReference>
<evidence type="ECO:0000313" key="5">
    <source>
        <dbReference type="Proteomes" id="UP000823775"/>
    </source>
</evidence>
<sequence>MSVSMMMKKREVEGSSGFMHALSSVSVDPKEAYKGDQSFFCGDKKVVFQGKINEEKALNSYSSSSSIGKNSDVSEGSMEKTDDSEEVQSSYKGPLSSMEALEEVLPMRKGISRFYNGKSKSFTSLREASTASSMKELAKPENAYLKKRRNVLACGLAWESNKNRGGISKRVTNSSRTTLALAAAMNCYSSSGSAGLSNICENSTMSSRSSAPFISRLNPHFKEYNHNYCNELNSPCLSPLACGNFSGWRSFSLADLQQCEFVSVTLEAAATKVEKGPT</sequence>
<evidence type="ECO:0000256" key="3">
    <source>
        <dbReference type="SAM" id="MobiDB-lite"/>
    </source>
</evidence>
<dbReference type="PANTHER" id="PTHR33172:SF37">
    <property type="entry name" value="PROTEIN OXIDATIVE STRESS 3 LIKE 1"/>
    <property type="match status" value="1"/>
</dbReference>
<evidence type="ECO:0000256" key="1">
    <source>
        <dbReference type="ARBA" id="ARBA00004123"/>
    </source>
</evidence>
<keyword evidence="5" id="KW-1185">Reference proteome</keyword>
<name>A0ABS8SS68_DATST</name>
<organism evidence="4 5">
    <name type="scientific">Datura stramonium</name>
    <name type="common">Jimsonweed</name>
    <name type="synonym">Common thornapple</name>
    <dbReference type="NCBI Taxonomy" id="4076"/>
    <lineage>
        <taxon>Eukaryota</taxon>
        <taxon>Viridiplantae</taxon>
        <taxon>Streptophyta</taxon>
        <taxon>Embryophyta</taxon>
        <taxon>Tracheophyta</taxon>
        <taxon>Spermatophyta</taxon>
        <taxon>Magnoliopsida</taxon>
        <taxon>eudicotyledons</taxon>
        <taxon>Gunneridae</taxon>
        <taxon>Pentapetalae</taxon>
        <taxon>asterids</taxon>
        <taxon>lamiids</taxon>
        <taxon>Solanales</taxon>
        <taxon>Solanaceae</taxon>
        <taxon>Solanoideae</taxon>
        <taxon>Datureae</taxon>
        <taxon>Datura</taxon>
    </lineage>
</organism>
<dbReference type="InterPro" id="IPR051992">
    <property type="entry name" value="OxStress_Response_Reg"/>
</dbReference>
<comment type="subcellular location">
    <subcellularLocation>
        <location evidence="1">Nucleus</location>
    </subcellularLocation>
</comment>
<evidence type="ECO:0000256" key="2">
    <source>
        <dbReference type="ARBA" id="ARBA00023242"/>
    </source>
</evidence>
<evidence type="ECO:0000313" key="4">
    <source>
        <dbReference type="EMBL" id="MCD7461876.1"/>
    </source>
</evidence>
<accession>A0ABS8SS68</accession>
<comment type="caution">
    <text evidence="4">The sequence shown here is derived from an EMBL/GenBank/DDBJ whole genome shotgun (WGS) entry which is preliminary data.</text>
</comment>
<dbReference type="Proteomes" id="UP000823775">
    <property type="component" value="Unassembled WGS sequence"/>
</dbReference>